<dbReference type="STRING" id="1423740.FC36_GL001817"/>
<dbReference type="CDD" id="cd00761">
    <property type="entry name" value="Glyco_tranf_GTA_type"/>
    <property type="match status" value="1"/>
</dbReference>
<dbReference type="OrthoDB" id="396512at2"/>
<dbReference type="PANTHER" id="PTHR22916:SF51">
    <property type="entry name" value="GLYCOSYLTRANSFERASE EPSH-RELATED"/>
    <property type="match status" value="1"/>
</dbReference>
<sequence length="329" mass="38160">MRRKNVISIIVPVYNVAEYLSRCVASVLKQSYKDWELILINDGSTDQSGTLCQQYAQSDVRIRALHQENQGQAVARNAGLEAAQGEYLAFCDADDWLTPDFLTQGLAALLESKADLVTANYYHYHHNGQIKPVFSMSGPEGVFDNRQAMKFLLANEGTSSSVGARIYRRELFEGLRFIPGRLFEDAAISHRLFQRAKQVAFLRQPMMYYLKREGSTMSRRDQQIRLDELQAASERYWAVRQTYDDELATLAFASYLYDLIHVKECFLLEDYPLTKLAPYETMLRTELAKYRYRFWQYLPGRKKIEAGFLLYGNIGLVFGVKLMRRWRKK</sequence>
<feature type="transmembrane region" description="Helical" evidence="3">
    <location>
        <begin position="306"/>
        <end position="323"/>
    </location>
</feature>
<evidence type="ECO:0000259" key="4">
    <source>
        <dbReference type="Pfam" id="PF00535"/>
    </source>
</evidence>
<protein>
    <submittedName>
        <fullName evidence="5">Minor teichoic acid biosynthesis protein GgaB</fullName>
    </submittedName>
</protein>
<dbReference type="PATRIC" id="fig|1423740.3.peg.1960"/>
<gene>
    <name evidence="5" type="ORF">FC36_GL001817</name>
</gene>
<keyword evidence="3" id="KW-0472">Membrane</keyword>
<keyword evidence="2" id="KW-0808">Transferase</keyword>
<dbReference type="InterPro" id="IPR029044">
    <property type="entry name" value="Nucleotide-diphossugar_trans"/>
</dbReference>
<proteinExistence type="predicted"/>
<dbReference type="Proteomes" id="UP000051048">
    <property type="component" value="Unassembled WGS sequence"/>
</dbReference>
<evidence type="ECO:0000313" key="5">
    <source>
        <dbReference type="EMBL" id="KRL76825.1"/>
    </source>
</evidence>
<dbReference type="PANTHER" id="PTHR22916">
    <property type="entry name" value="GLYCOSYLTRANSFERASE"/>
    <property type="match status" value="1"/>
</dbReference>
<dbReference type="GO" id="GO:0016757">
    <property type="term" value="F:glycosyltransferase activity"/>
    <property type="evidence" value="ECO:0007669"/>
    <property type="project" value="UniProtKB-KW"/>
</dbReference>
<evidence type="ECO:0000313" key="6">
    <source>
        <dbReference type="Proteomes" id="UP000051048"/>
    </source>
</evidence>
<accession>A0A0R1T6M2</accession>
<evidence type="ECO:0000256" key="1">
    <source>
        <dbReference type="ARBA" id="ARBA00022676"/>
    </source>
</evidence>
<dbReference type="SUPFAM" id="SSF53448">
    <property type="entry name" value="Nucleotide-diphospho-sugar transferases"/>
    <property type="match status" value="1"/>
</dbReference>
<reference evidence="5 6" key="1">
    <citation type="journal article" date="2015" name="Genome Announc.">
        <title>Expanding the biotechnology potential of lactobacilli through comparative genomics of 213 strains and associated genera.</title>
        <authorList>
            <person name="Sun Z."/>
            <person name="Harris H.M."/>
            <person name="McCann A."/>
            <person name="Guo C."/>
            <person name="Argimon S."/>
            <person name="Zhang W."/>
            <person name="Yang X."/>
            <person name="Jeffery I.B."/>
            <person name="Cooney J.C."/>
            <person name="Kagawa T.F."/>
            <person name="Liu W."/>
            <person name="Song Y."/>
            <person name="Salvetti E."/>
            <person name="Wrobel A."/>
            <person name="Rasinkangas P."/>
            <person name="Parkhill J."/>
            <person name="Rea M.C."/>
            <person name="O'Sullivan O."/>
            <person name="Ritari J."/>
            <person name="Douillard F.P."/>
            <person name="Paul Ross R."/>
            <person name="Yang R."/>
            <person name="Briner A.E."/>
            <person name="Felis G.E."/>
            <person name="de Vos W.M."/>
            <person name="Barrangou R."/>
            <person name="Klaenhammer T.R."/>
            <person name="Caufield P.W."/>
            <person name="Cui Y."/>
            <person name="Zhang H."/>
            <person name="O'Toole P.W."/>
        </authorList>
    </citation>
    <scope>NUCLEOTIDE SEQUENCE [LARGE SCALE GENOMIC DNA]</scope>
    <source>
        <strain evidence="5 6">DSM 15833</strain>
    </source>
</reference>
<keyword evidence="3" id="KW-1133">Transmembrane helix</keyword>
<dbReference type="Pfam" id="PF00535">
    <property type="entry name" value="Glycos_transf_2"/>
    <property type="match status" value="1"/>
</dbReference>
<evidence type="ECO:0000256" key="3">
    <source>
        <dbReference type="SAM" id="Phobius"/>
    </source>
</evidence>
<keyword evidence="3" id="KW-0812">Transmembrane</keyword>
<organism evidence="5 6">
    <name type="scientific">Ligilactobacillus equi DSM 15833 = JCM 10991</name>
    <dbReference type="NCBI Taxonomy" id="1423740"/>
    <lineage>
        <taxon>Bacteria</taxon>
        <taxon>Bacillati</taxon>
        <taxon>Bacillota</taxon>
        <taxon>Bacilli</taxon>
        <taxon>Lactobacillales</taxon>
        <taxon>Lactobacillaceae</taxon>
        <taxon>Ligilactobacillus</taxon>
    </lineage>
</organism>
<feature type="domain" description="Glycosyltransferase 2-like" evidence="4">
    <location>
        <begin position="8"/>
        <end position="173"/>
    </location>
</feature>
<comment type="caution">
    <text evidence="5">The sequence shown here is derived from an EMBL/GenBank/DDBJ whole genome shotgun (WGS) entry which is preliminary data.</text>
</comment>
<dbReference type="AlphaFoldDB" id="A0A0R1T6M2"/>
<name>A0A0R1T6M2_9LACO</name>
<dbReference type="Gene3D" id="3.90.550.10">
    <property type="entry name" value="Spore Coat Polysaccharide Biosynthesis Protein SpsA, Chain A"/>
    <property type="match status" value="1"/>
</dbReference>
<dbReference type="EMBL" id="AZFH01000192">
    <property type="protein sequence ID" value="KRL76825.1"/>
    <property type="molecule type" value="Genomic_DNA"/>
</dbReference>
<dbReference type="InterPro" id="IPR001173">
    <property type="entry name" value="Glyco_trans_2-like"/>
</dbReference>
<keyword evidence="1" id="KW-0328">Glycosyltransferase</keyword>
<evidence type="ECO:0000256" key="2">
    <source>
        <dbReference type="ARBA" id="ARBA00022679"/>
    </source>
</evidence>